<dbReference type="RefSeq" id="WP_202092544.1">
    <property type="nucleotide sequence ID" value="NZ_JAELVM010000002.1"/>
</dbReference>
<accession>A0ABS1QI81</accession>
<dbReference type="PANTHER" id="PTHR36234:SF5">
    <property type="entry name" value="LYSYL ENDOPEPTIDASE"/>
    <property type="match status" value="1"/>
</dbReference>
<evidence type="ECO:0000313" key="5">
    <source>
        <dbReference type="Proteomes" id="UP000661696"/>
    </source>
</evidence>
<dbReference type="InterPro" id="IPR026444">
    <property type="entry name" value="Secre_tail"/>
</dbReference>
<evidence type="ECO:0000256" key="2">
    <source>
        <dbReference type="SAM" id="SignalP"/>
    </source>
</evidence>
<evidence type="ECO:0000256" key="1">
    <source>
        <dbReference type="ARBA" id="ARBA00022729"/>
    </source>
</evidence>
<dbReference type="EMBL" id="JAELVM010000002">
    <property type="protein sequence ID" value="MBL1222308.1"/>
    <property type="molecule type" value="Genomic_DNA"/>
</dbReference>
<dbReference type="NCBIfam" id="TIGR04183">
    <property type="entry name" value="Por_Secre_tail"/>
    <property type="match status" value="1"/>
</dbReference>
<name>A0ABS1QI81_9FLAO</name>
<dbReference type="PANTHER" id="PTHR36234">
    <property type="entry name" value="LYSYL ENDOPEPTIDASE"/>
    <property type="match status" value="1"/>
</dbReference>
<dbReference type="Pfam" id="PF18962">
    <property type="entry name" value="Por_Secre_tail"/>
    <property type="match status" value="1"/>
</dbReference>
<reference evidence="4 5" key="1">
    <citation type="submission" date="2020-12" db="EMBL/GenBank/DDBJ databases">
        <title>Chryseobacterium endoalhailicus sp. nov., isolated from seed of leguminous plant.</title>
        <authorList>
            <person name="Zhang X."/>
        </authorList>
    </citation>
    <scope>NUCLEOTIDE SEQUENCE [LARGE SCALE GENOMIC DNA]</scope>
    <source>
        <strain evidence="4 5">L7</strain>
    </source>
</reference>
<organism evidence="4 5">
    <name type="scientific">Chryseobacterium endalhagicum</name>
    <dbReference type="NCBI Taxonomy" id="2797638"/>
    <lineage>
        <taxon>Bacteria</taxon>
        <taxon>Pseudomonadati</taxon>
        <taxon>Bacteroidota</taxon>
        <taxon>Flavobacteriia</taxon>
        <taxon>Flavobacteriales</taxon>
        <taxon>Weeksellaceae</taxon>
        <taxon>Chryseobacterium group</taxon>
        <taxon>Chryseobacterium</taxon>
    </lineage>
</organism>
<dbReference type="SUPFAM" id="SSF50494">
    <property type="entry name" value="Trypsin-like serine proteases"/>
    <property type="match status" value="1"/>
</dbReference>
<evidence type="ECO:0000259" key="3">
    <source>
        <dbReference type="PROSITE" id="PS50240"/>
    </source>
</evidence>
<dbReference type="InterPro" id="IPR001254">
    <property type="entry name" value="Trypsin_dom"/>
</dbReference>
<proteinExistence type="predicted"/>
<feature type="domain" description="Peptidase S1" evidence="3">
    <location>
        <begin position="230"/>
        <end position="508"/>
    </location>
</feature>
<dbReference type="PROSITE" id="PS50240">
    <property type="entry name" value="TRYPSIN_DOM"/>
    <property type="match status" value="1"/>
</dbReference>
<protein>
    <submittedName>
        <fullName evidence="4">T9SS type A sorting domain-containing protein</fullName>
    </submittedName>
</protein>
<dbReference type="Proteomes" id="UP000661696">
    <property type="component" value="Unassembled WGS sequence"/>
</dbReference>
<dbReference type="Pfam" id="PF00089">
    <property type="entry name" value="Trypsin"/>
    <property type="match status" value="1"/>
</dbReference>
<dbReference type="InterPro" id="IPR018114">
    <property type="entry name" value="TRYPSIN_HIS"/>
</dbReference>
<keyword evidence="1 2" id="KW-0732">Signal</keyword>
<dbReference type="Gene3D" id="2.40.10.10">
    <property type="entry name" value="Trypsin-like serine proteases"/>
    <property type="match status" value="2"/>
</dbReference>
<feature type="chain" id="PRO_5046070430" evidence="2">
    <location>
        <begin position="23"/>
        <end position="1215"/>
    </location>
</feature>
<gene>
    <name evidence="4" type="ORF">JET18_15760</name>
</gene>
<feature type="signal peptide" evidence="2">
    <location>
        <begin position="1"/>
        <end position="22"/>
    </location>
</feature>
<dbReference type="InterPro" id="IPR009003">
    <property type="entry name" value="Peptidase_S1_PA"/>
</dbReference>
<dbReference type="PROSITE" id="PS00134">
    <property type="entry name" value="TRYPSIN_HIS"/>
    <property type="match status" value="1"/>
</dbReference>
<comment type="caution">
    <text evidence="4">The sequence shown here is derived from an EMBL/GenBank/DDBJ whole genome shotgun (WGS) entry which is preliminary data.</text>
</comment>
<sequence>MNKIKYTLFLFLLLGSFLKSQVGDNGYPFLYGKLSSERRITARQEYKNSSGISIPLSQLKDNIKIFETDGFSNQQIIKEVSDLTDEAYINQNIYGKSFKREINITDDNNRIEYDGRYYYLYKVKSSDAKALQLYFKKYLLTKDSKLFFYADNGFILGEFNHKNNPNAQNKGLEFGIQPIPGNTFFIELSYPKSSNDKPLLITEKLIHSFTDFYGGAYGTAGNCHKNVACVFTGFDNKSRNIKSVGLMLYPIYESGTNTHKYSASCSGNLMNNTVQNGEPYFLTAAHCIGYEAANNNINWNTELISLFNYEALTCTSNGSDAPNSLSNNSVLGCTLLTQSPANSLDYALIKLNATAAALSQYKVCYAGWDNNPNSYSVNPTNTYGVHHPKGDVKKISLVQEIYPVMSNQPILQSGLLGYFGVPWPLNSQGTFLQNSWRDAIVEKGSSGSPLFNSFDRLIGSLSTGPDPNVFNCTNPNVNSSNDNKLYTYYSRFSNNYYTMSPWLNPNGTNVQSIGPYCPNYSIQIGAPIIVNPGGNPQPTIWEEEPIDINGEKVHPANTWGKKIYLKEFGGSGNYQQQIDMNFNYYRSVIAPNKKTFAISENIYDIYPTNINYFLSNLQLWGIYKVTDCNKIKYIKPAKITIKNPGIGQIHDCMVDVVGVSDNRVHILIEEWRHNAAGNVYKTYEIQSYKIINNELIFESYKTLFYNQQGLTIGKYYDFDNEHLMLLVSQNSINKIYSCFFNEQNAGWQIDTNPLPAGSFAGYGVFTKIVGDKVFMQQSGENKINIYNLASNSAMLTLQASLSNPFLSIPGGNGQYDPLYILKISNDTYNIIYKNTNGTGSFELMQVNLSNNNATSSHIVMPAAFKNMYSSNGSNFIMKNDEIISLSKLNFIASPSSEYGNYYYVNFKKTGNGNWIKDKMTQLKWKEVVGFDSKYIISSDDYYGNDVKRRIFSIREVDYLAHPYITYNDQTFYTAAYHRPKKLDNYYFSNGIVVNGKEVFKNLAGANLNKFLYRSPNLGYDFNATTYDTKTVILDNKTQQLTGNKDVSIYGKYSVIMKPGFNISAAAGTEFHAIAQEPLPIDIPNCSLTFDDMLNPKITETPNETIYLKQAGGKLENQAYYGEIILNDDDANQQIMIDRVVRIYPNPTKDLLNIDFNGKNFKTVEVYSMEAKKLITLDVSSKNKIEINLSQYPSGVYMVNLIDSNGKKYPNKIIKK</sequence>
<dbReference type="InterPro" id="IPR043504">
    <property type="entry name" value="Peptidase_S1_PA_chymotrypsin"/>
</dbReference>
<keyword evidence="5" id="KW-1185">Reference proteome</keyword>
<evidence type="ECO:0000313" key="4">
    <source>
        <dbReference type="EMBL" id="MBL1222308.1"/>
    </source>
</evidence>